<evidence type="ECO:0000256" key="2">
    <source>
        <dbReference type="PROSITE-ProRule" id="PRU00663"/>
    </source>
</evidence>
<dbReference type="InterPro" id="IPR021641">
    <property type="entry name" value="DUF3245"/>
</dbReference>
<dbReference type="PROSITE" id="PS51334">
    <property type="entry name" value="PRONE"/>
    <property type="match status" value="1"/>
</dbReference>
<feature type="compositionally biased region" description="Acidic residues" evidence="3">
    <location>
        <begin position="627"/>
        <end position="636"/>
    </location>
</feature>
<dbReference type="FunFam" id="1.20.58.1310:FF:000002">
    <property type="entry name" value="Rop guanine nucleotide exchange factor 2"/>
    <property type="match status" value="1"/>
</dbReference>
<dbReference type="InterPro" id="IPR005512">
    <property type="entry name" value="PRONE_dom"/>
</dbReference>
<name>A0A4D6NEL5_VIGUN</name>
<keyword evidence="1 2" id="KW-0344">Guanine-nucleotide releasing factor</keyword>
<dbReference type="FunFam" id="1.20.58.2010:FF:000003">
    <property type="entry name" value="Rop guanine nucleotide exchange factor 14"/>
    <property type="match status" value="1"/>
</dbReference>
<evidence type="ECO:0000256" key="1">
    <source>
        <dbReference type="ARBA" id="ARBA00022658"/>
    </source>
</evidence>
<dbReference type="Gene3D" id="1.20.58.1310">
    <property type="entry name" value="PRONE domain, subdomain 2"/>
    <property type="match status" value="1"/>
</dbReference>
<dbReference type="EMBL" id="CP039354">
    <property type="protein sequence ID" value="QCE12323.1"/>
    <property type="molecule type" value="Genomic_DNA"/>
</dbReference>
<feature type="region of interest" description="Disordered" evidence="3">
    <location>
        <begin position="1"/>
        <end position="27"/>
    </location>
</feature>
<dbReference type="InterPro" id="IPR038937">
    <property type="entry name" value="RopGEF"/>
</dbReference>
<dbReference type="Proteomes" id="UP000501690">
    <property type="component" value="Linkage Group LG10"/>
</dbReference>
<dbReference type="PANTHER" id="PTHR33101">
    <property type="entry name" value="ROP GUANINE NUCLEOTIDE EXCHANGE FACTOR 1"/>
    <property type="match status" value="1"/>
</dbReference>
<dbReference type="GO" id="GO:0005085">
    <property type="term" value="F:guanyl-nucleotide exchange factor activity"/>
    <property type="evidence" value="ECO:0007669"/>
    <property type="project" value="UniProtKB-UniRule"/>
</dbReference>
<evidence type="ECO:0000259" key="4">
    <source>
        <dbReference type="PROSITE" id="PS51334"/>
    </source>
</evidence>
<evidence type="ECO:0000313" key="6">
    <source>
        <dbReference type="Proteomes" id="UP000501690"/>
    </source>
</evidence>
<dbReference type="AlphaFoldDB" id="A0A4D6NEL5"/>
<evidence type="ECO:0000313" key="5">
    <source>
        <dbReference type="EMBL" id="QCE12323.1"/>
    </source>
</evidence>
<dbReference type="Pfam" id="PF11595">
    <property type="entry name" value="DUF3245"/>
    <property type="match status" value="1"/>
</dbReference>
<feature type="domain" description="PRONE" evidence="4">
    <location>
        <begin position="82"/>
        <end position="512"/>
    </location>
</feature>
<proteinExistence type="predicted"/>
<dbReference type="Pfam" id="PF03759">
    <property type="entry name" value="PRONE"/>
    <property type="match status" value="2"/>
</dbReference>
<organism evidence="5 6">
    <name type="scientific">Vigna unguiculata</name>
    <name type="common">Cowpea</name>
    <dbReference type="NCBI Taxonomy" id="3917"/>
    <lineage>
        <taxon>Eukaryota</taxon>
        <taxon>Viridiplantae</taxon>
        <taxon>Streptophyta</taxon>
        <taxon>Embryophyta</taxon>
        <taxon>Tracheophyta</taxon>
        <taxon>Spermatophyta</taxon>
        <taxon>Magnoliopsida</taxon>
        <taxon>eudicotyledons</taxon>
        <taxon>Gunneridae</taxon>
        <taxon>Pentapetalae</taxon>
        <taxon>rosids</taxon>
        <taxon>fabids</taxon>
        <taxon>Fabales</taxon>
        <taxon>Fabaceae</taxon>
        <taxon>Papilionoideae</taxon>
        <taxon>50 kb inversion clade</taxon>
        <taxon>NPAAA clade</taxon>
        <taxon>indigoferoid/millettioid clade</taxon>
        <taxon>Phaseoleae</taxon>
        <taxon>Vigna</taxon>
    </lineage>
</organism>
<reference evidence="5 6" key="1">
    <citation type="submission" date="2019-04" db="EMBL/GenBank/DDBJ databases">
        <title>An improved genome assembly and genetic linkage map for asparagus bean, Vigna unguiculata ssp. sesquipedialis.</title>
        <authorList>
            <person name="Xia Q."/>
            <person name="Zhang R."/>
            <person name="Dong Y."/>
        </authorList>
    </citation>
    <scope>NUCLEOTIDE SEQUENCE [LARGE SCALE GENOMIC DNA]</scope>
    <source>
        <tissue evidence="5">Leaf</tissue>
    </source>
</reference>
<keyword evidence="6" id="KW-1185">Reference proteome</keyword>
<dbReference type="Gene3D" id="1.20.58.2010">
    <property type="entry name" value="PRONE domain, subdomain 1"/>
    <property type="match status" value="1"/>
</dbReference>
<sequence length="664" mass="75340">MDKASNFDENSEVGYHPSPSNTTVFSPMSRDSFAYCQTWTSSESEIVDDSSYASEPSPSRWKTKKDVLSMKLRKHSIDDKLGDTDLLDSAELELMKERFAKLLLGEDMSGSGKGVCTAVTISNAITNLYATVFGQSLKLEPLKPEKKAMWKREMKVLLSVCEYIQEFAPTAQYLEDGTIVEMMKSRPRSDIYINLPALQKLDAMLIEILDSFQDSEFWYAENIPGNSNRSRGASNRRTVPRKDEKWWLPVPCVLPGGLSDTSKKHLIEKRDCANQIHKAAMAINSNVLAEIDIPENYIDNLPKLKFYCQVIEDSIKCDPIKQMSWNLSSNFISLLWKPIIAAETCRKRDDIVSIKSGRSSLGESIYHYMNSAEKFSPEQLLDCLKISSEREALELADRVESSMYTWRRKACLSHSKSSWSKVKDLIEETDSKDKNYTLAERAESLLLCLKQRYPELSQTSLDTCKIQYNRDVGKAVLESYSRVLESLAFNVVAWIEDVLYVDKSMRNREYECILIRSFRLNRGQELEMSVTETSKKTGVPQIVKLDKALKLAELWVNNMSKDADDHRTNADLESRPSGLGLGAKVSRQTKFVPSDDPVEKKLYAKLTAEKRKAANIAKESATTARDDLDDDENSEDLDSRTNAFAKRKATAPLTSSMLRNKKQK</sequence>
<dbReference type="PANTHER" id="PTHR33101:SF34">
    <property type="entry name" value="PRONE DOMAIN-CONTAINING PROTEIN-RELATED"/>
    <property type="match status" value="1"/>
</dbReference>
<dbReference type="FunFam" id="1.20.58.2010:FF:000001">
    <property type="entry name" value="Rop guanine nucleotide exchange factor 14"/>
    <property type="match status" value="1"/>
</dbReference>
<gene>
    <name evidence="5" type="ORF">DEO72_LG10g3565</name>
</gene>
<accession>A0A4D6NEL5</accession>
<evidence type="ECO:0000256" key="3">
    <source>
        <dbReference type="SAM" id="MobiDB-lite"/>
    </source>
</evidence>
<protein>
    <recommendedName>
        <fullName evidence="4">PRONE domain-containing protein</fullName>
    </recommendedName>
</protein>
<feature type="region of interest" description="Disordered" evidence="3">
    <location>
        <begin position="612"/>
        <end position="664"/>
    </location>
</feature>